<dbReference type="InterPro" id="IPR006641">
    <property type="entry name" value="YqgF/RNaseH-like_dom"/>
</dbReference>
<keyword evidence="8" id="KW-1185">Reference proteome</keyword>
<evidence type="ECO:0000313" key="7">
    <source>
        <dbReference type="EMBL" id="MFD2531652.1"/>
    </source>
</evidence>
<evidence type="ECO:0000256" key="5">
    <source>
        <dbReference type="HAMAP-Rule" id="MF_00651"/>
    </source>
</evidence>
<dbReference type="RefSeq" id="WP_390299104.1">
    <property type="nucleotide sequence ID" value="NZ_JBHULI010000005.1"/>
</dbReference>
<dbReference type="EC" id="3.1.-.-" evidence="5"/>
<comment type="function">
    <text evidence="5">Could be a nuclease involved in processing of the 5'-end of pre-16S rRNA.</text>
</comment>
<dbReference type="NCBIfam" id="TIGR00250">
    <property type="entry name" value="RNAse_H_YqgF"/>
    <property type="match status" value="1"/>
</dbReference>
<proteinExistence type="inferred from homology"/>
<dbReference type="SUPFAM" id="SSF53098">
    <property type="entry name" value="Ribonuclease H-like"/>
    <property type="match status" value="1"/>
</dbReference>
<keyword evidence="3 5" id="KW-0540">Nuclease</keyword>
<dbReference type="Proteomes" id="UP001597460">
    <property type="component" value="Unassembled WGS sequence"/>
</dbReference>
<dbReference type="HAMAP" id="MF_00651">
    <property type="entry name" value="Nuclease_YqgF"/>
    <property type="match status" value="1"/>
</dbReference>
<comment type="caution">
    <text evidence="7">The sequence shown here is derived from an EMBL/GenBank/DDBJ whole genome shotgun (WGS) entry which is preliminary data.</text>
</comment>
<keyword evidence="1 5" id="KW-0963">Cytoplasm</keyword>
<dbReference type="InterPro" id="IPR012337">
    <property type="entry name" value="RNaseH-like_sf"/>
</dbReference>
<name>A0ABW5JHX9_9BACT</name>
<feature type="domain" description="YqgF/RNase H-like" evidence="6">
    <location>
        <begin position="5"/>
        <end position="103"/>
    </location>
</feature>
<evidence type="ECO:0000256" key="1">
    <source>
        <dbReference type="ARBA" id="ARBA00022490"/>
    </source>
</evidence>
<dbReference type="Gene3D" id="3.30.420.140">
    <property type="entry name" value="YqgF/RNase H-like domain"/>
    <property type="match status" value="1"/>
</dbReference>
<evidence type="ECO:0000256" key="2">
    <source>
        <dbReference type="ARBA" id="ARBA00022517"/>
    </source>
</evidence>
<organism evidence="7 8">
    <name type="scientific">Gracilimonas halophila</name>
    <dbReference type="NCBI Taxonomy" id="1834464"/>
    <lineage>
        <taxon>Bacteria</taxon>
        <taxon>Pseudomonadati</taxon>
        <taxon>Balneolota</taxon>
        <taxon>Balneolia</taxon>
        <taxon>Balneolales</taxon>
        <taxon>Balneolaceae</taxon>
        <taxon>Gracilimonas</taxon>
    </lineage>
</organism>
<dbReference type="PANTHER" id="PTHR33317">
    <property type="entry name" value="POLYNUCLEOTIDYL TRANSFERASE, RIBONUCLEASE H-LIKE SUPERFAMILY PROTEIN"/>
    <property type="match status" value="1"/>
</dbReference>
<evidence type="ECO:0000313" key="8">
    <source>
        <dbReference type="Proteomes" id="UP001597460"/>
    </source>
</evidence>
<keyword evidence="4 5" id="KW-0378">Hydrolase</keyword>
<comment type="subcellular location">
    <subcellularLocation>
        <location evidence="5">Cytoplasm</location>
    </subcellularLocation>
</comment>
<dbReference type="InterPro" id="IPR005227">
    <property type="entry name" value="YqgF"/>
</dbReference>
<dbReference type="Pfam" id="PF03652">
    <property type="entry name" value="RuvX"/>
    <property type="match status" value="1"/>
</dbReference>
<evidence type="ECO:0000256" key="4">
    <source>
        <dbReference type="ARBA" id="ARBA00022801"/>
    </source>
</evidence>
<dbReference type="PANTHER" id="PTHR33317:SF4">
    <property type="entry name" value="POLYNUCLEOTIDYL TRANSFERASE, RIBONUCLEASE H-LIKE SUPERFAMILY PROTEIN"/>
    <property type="match status" value="1"/>
</dbReference>
<accession>A0ABW5JHX9</accession>
<dbReference type="CDD" id="cd16964">
    <property type="entry name" value="YqgF"/>
    <property type="match status" value="1"/>
</dbReference>
<reference evidence="8" key="1">
    <citation type="journal article" date="2019" name="Int. J. Syst. Evol. Microbiol.">
        <title>The Global Catalogue of Microorganisms (GCM) 10K type strain sequencing project: providing services to taxonomists for standard genome sequencing and annotation.</title>
        <authorList>
            <consortium name="The Broad Institute Genomics Platform"/>
            <consortium name="The Broad Institute Genome Sequencing Center for Infectious Disease"/>
            <person name="Wu L."/>
            <person name="Ma J."/>
        </authorList>
    </citation>
    <scope>NUCLEOTIDE SEQUENCE [LARGE SCALE GENOMIC DNA]</scope>
    <source>
        <strain evidence="8">KCTC 52042</strain>
    </source>
</reference>
<sequence length="141" mass="15976">MQEYARLIGIDVGKKRVGIAQTDLLKTIATPVGTFSPEEVFTEIKKINDQFPVEKFVIGWPLSLSGEEGSATQMVEKFIKKLRNYFPDIEIVKIDERYTSNQARTLMVEAGIPQKKRKEKGRVDRIAAAIILQNYLDSNSD</sequence>
<comment type="similarity">
    <text evidence="5">Belongs to the YqgF HJR family.</text>
</comment>
<keyword evidence="2 5" id="KW-0690">Ribosome biogenesis</keyword>
<dbReference type="InterPro" id="IPR037027">
    <property type="entry name" value="YqgF/RNaseH-like_dom_sf"/>
</dbReference>
<evidence type="ECO:0000259" key="6">
    <source>
        <dbReference type="SMART" id="SM00732"/>
    </source>
</evidence>
<gene>
    <name evidence="7" type="primary">ruvX</name>
    <name evidence="7" type="ORF">ACFSVN_04255</name>
</gene>
<dbReference type="EMBL" id="JBHULI010000005">
    <property type="protein sequence ID" value="MFD2531652.1"/>
    <property type="molecule type" value="Genomic_DNA"/>
</dbReference>
<evidence type="ECO:0000256" key="3">
    <source>
        <dbReference type="ARBA" id="ARBA00022722"/>
    </source>
</evidence>
<dbReference type="SMART" id="SM00732">
    <property type="entry name" value="YqgFc"/>
    <property type="match status" value="1"/>
</dbReference>
<protein>
    <recommendedName>
        <fullName evidence="5">Putative pre-16S rRNA nuclease</fullName>
        <ecNumber evidence="5">3.1.-.-</ecNumber>
    </recommendedName>
</protein>